<feature type="region of interest" description="Disordered" evidence="1">
    <location>
        <begin position="32"/>
        <end position="59"/>
    </location>
</feature>
<name>A0A7I4XUJ4_HAECO</name>
<evidence type="ECO:0000313" key="3">
    <source>
        <dbReference type="WBParaSite" id="HCON_00005590-00001"/>
    </source>
</evidence>
<evidence type="ECO:0000256" key="1">
    <source>
        <dbReference type="SAM" id="MobiDB-lite"/>
    </source>
</evidence>
<dbReference type="AlphaFoldDB" id="A0A7I4XUJ4"/>
<dbReference type="WBParaSite" id="HCON_00005590-00001">
    <property type="protein sequence ID" value="HCON_00005590-00001"/>
    <property type="gene ID" value="HCON_00005590"/>
</dbReference>
<dbReference type="Proteomes" id="UP000025227">
    <property type="component" value="Unplaced"/>
</dbReference>
<accession>A0A7I4XUJ4</accession>
<keyword evidence="2" id="KW-1185">Reference proteome</keyword>
<organism evidence="2 3">
    <name type="scientific">Haemonchus contortus</name>
    <name type="common">Barber pole worm</name>
    <dbReference type="NCBI Taxonomy" id="6289"/>
    <lineage>
        <taxon>Eukaryota</taxon>
        <taxon>Metazoa</taxon>
        <taxon>Ecdysozoa</taxon>
        <taxon>Nematoda</taxon>
        <taxon>Chromadorea</taxon>
        <taxon>Rhabditida</taxon>
        <taxon>Rhabditina</taxon>
        <taxon>Rhabditomorpha</taxon>
        <taxon>Strongyloidea</taxon>
        <taxon>Trichostrongylidae</taxon>
        <taxon>Haemonchus</taxon>
    </lineage>
</organism>
<protein>
    <submittedName>
        <fullName evidence="3">Ovule protein</fullName>
    </submittedName>
</protein>
<evidence type="ECO:0000313" key="2">
    <source>
        <dbReference type="Proteomes" id="UP000025227"/>
    </source>
</evidence>
<proteinExistence type="predicted"/>
<sequence length="96" mass="10888">MYHVSLCTTISSPQQYLNPEDSQANVASSTLPVVHQRSRQPAQAIRSAPSKKKTKTTPTVNQNAVNLEPLDITLKFEKKRRIRHALTETTWQKPYS</sequence>
<reference evidence="3" key="1">
    <citation type="submission" date="2020-12" db="UniProtKB">
        <authorList>
            <consortium name="WormBaseParasite"/>
        </authorList>
    </citation>
    <scope>IDENTIFICATION</scope>
    <source>
        <strain evidence="3">MHco3</strain>
    </source>
</reference>